<sequence length="200" mass="22360">NLFRQVTKHILSSTSGQATKPDSSSTTAKSLNVDLSPVSNLATEQDLALATKHSLSPATTVAADQSLSSTVSKSTINYCDDTYNNNADFKPLTEKSDTISLEDRPHSESCLHHENIILIKSVLKFIFIMSIVSCQFEKLTDENISQAQFTNQNTKTQVLKELEEKKMSSERRRAIRNFLMKDDIFSLLAQLTDLKDDDIK</sequence>
<dbReference type="EMBL" id="HACG01014561">
    <property type="protein sequence ID" value="CEK61426.1"/>
    <property type="molecule type" value="Transcribed_RNA"/>
</dbReference>
<protein>
    <submittedName>
        <fullName evidence="1">Uncharacterized protein</fullName>
    </submittedName>
</protein>
<feature type="non-terminal residue" evidence="1">
    <location>
        <position position="200"/>
    </location>
</feature>
<name>A0A0B6Z0G0_9EUPU</name>
<dbReference type="AlphaFoldDB" id="A0A0B6Z0G0"/>
<organism evidence="1">
    <name type="scientific">Arion vulgaris</name>
    <dbReference type="NCBI Taxonomy" id="1028688"/>
    <lineage>
        <taxon>Eukaryota</taxon>
        <taxon>Metazoa</taxon>
        <taxon>Spiralia</taxon>
        <taxon>Lophotrochozoa</taxon>
        <taxon>Mollusca</taxon>
        <taxon>Gastropoda</taxon>
        <taxon>Heterobranchia</taxon>
        <taxon>Euthyneura</taxon>
        <taxon>Panpulmonata</taxon>
        <taxon>Eupulmonata</taxon>
        <taxon>Stylommatophora</taxon>
        <taxon>Helicina</taxon>
        <taxon>Arionoidea</taxon>
        <taxon>Arionidae</taxon>
        <taxon>Arion</taxon>
    </lineage>
</organism>
<accession>A0A0B6Z0G0</accession>
<proteinExistence type="predicted"/>
<feature type="non-terminal residue" evidence="1">
    <location>
        <position position="1"/>
    </location>
</feature>
<reference evidence="1" key="1">
    <citation type="submission" date="2014-12" db="EMBL/GenBank/DDBJ databases">
        <title>Insight into the proteome of Arion vulgaris.</title>
        <authorList>
            <person name="Aradska J."/>
            <person name="Bulat T."/>
            <person name="Smidak R."/>
            <person name="Sarate P."/>
            <person name="Gangsoo J."/>
            <person name="Sialana F."/>
            <person name="Bilban M."/>
            <person name="Lubec G."/>
        </authorList>
    </citation>
    <scope>NUCLEOTIDE SEQUENCE</scope>
    <source>
        <tissue evidence="1">Skin</tissue>
    </source>
</reference>
<gene>
    <name evidence="1" type="primary">ORF42219</name>
</gene>
<evidence type="ECO:0000313" key="1">
    <source>
        <dbReference type="EMBL" id="CEK61426.1"/>
    </source>
</evidence>